<evidence type="ECO:0000313" key="10">
    <source>
        <dbReference type="Proteomes" id="UP000619761"/>
    </source>
</evidence>
<dbReference type="Proteomes" id="UP000619761">
    <property type="component" value="Unassembled WGS sequence"/>
</dbReference>
<comment type="caution">
    <text evidence="9">The sequence shown here is derived from an EMBL/GenBank/DDBJ whole genome shotgun (WGS) entry which is preliminary data.</text>
</comment>
<comment type="subcellular location">
    <subcellularLocation>
        <location evidence="1">Membrane</location>
        <topology evidence="1">Multi-pass membrane protein</topology>
    </subcellularLocation>
</comment>
<dbReference type="Gene3D" id="2.60.40.1250">
    <property type="entry name" value="Thiol:disulfide interchange protein DsbD, N-terminal domain"/>
    <property type="match status" value="1"/>
</dbReference>
<sequence>MPTSRFPEFNFSIPAIKQFAHILLGVIFLQGSFTFAEEFNPSGNANVSTVKAASFTKQDDFLPVTEAYKLNAEISDSDATTKKLRLTWTIADKYYLYQERFKFRATPEVALTPTFSPEGKPKFDEFAGKDMTLHYHEVTADFFIPANTPSFDLKVTSQGCAEAGLCYPPYSENLHIDTSKNEVTKLANKPRVATDSSATSADQAQASAEEDQLWAWQALLFAFLGGVILNLMPCVFPVLSIKVLSLVQSHGQQLKLHGLMYTLGIVASFAAFAGLLLIAKAGGQAVGWGFQLQSPGLVTALAYLFFIMGLAMAGYIQVGGSLMGVGQSLTEKSGLQGSFFTGVLAAVVASPCTAPFMGAALGFALTQPAYVCVAVFVALGVGMAVPLLLLCFLPQFAQKLPRPGLWMETLKEFLAFPLYISAIWLLWVLTNQAGSGMMLAVCLGAVAIAFAFWIYRRPTSGWTKKIYTALALAALLLAIFIPYKAMKNGEADKRWIAYTPELLAELRAQGRPVFIDVTADWCITCKVNERTTLNREEVEAAFDELNVATLKADWTNADPQIKELLRDYGRIGVPLYVWFPAGSAKRGEVLPQLLTPSIVINTIKPAK</sequence>
<keyword evidence="3" id="KW-0201">Cytochrome c-type biogenesis</keyword>
<feature type="transmembrane region" description="Helical" evidence="6">
    <location>
        <begin position="259"/>
        <end position="278"/>
    </location>
</feature>
<proteinExistence type="predicted"/>
<dbReference type="CDD" id="cd02953">
    <property type="entry name" value="DsbDgamma"/>
    <property type="match status" value="1"/>
</dbReference>
<dbReference type="RefSeq" id="WP_189416434.1">
    <property type="nucleotide sequence ID" value="NZ_BMYZ01000001.1"/>
</dbReference>
<dbReference type="PANTHER" id="PTHR32234">
    <property type="entry name" value="THIOL:DISULFIDE INTERCHANGE PROTEIN DSBD"/>
    <property type="match status" value="1"/>
</dbReference>
<accession>A0ABQ3AU10</accession>
<dbReference type="InterPro" id="IPR003834">
    <property type="entry name" value="Cyt_c_assmbl_TM_dom"/>
</dbReference>
<feature type="domain" description="Cytochrome C biogenesis protein transmembrane" evidence="7">
    <location>
        <begin position="217"/>
        <end position="426"/>
    </location>
</feature>
<reference evidence="10" key="1">
    <citation type="journal article" date="2019" name="Int. J. Syst. Evol. Microbiol.">
        <title>The Global Catalogue of Microorganisms (GCM) 10K type strain sequencing project: providing services to taxonomists for standard genome sequencing and annotation.</title>
        <authorList>
            <consortium name="The Broad Institute Genomics Platform"/>
            <consortium name="The Broad Institute Genome Sequencing Center for Infectious Disease"/>
            <person name="Wu L."/>
            <person name="Ma J."/>
        </authorList>
    </citation>
    <scope>NUCLEOTIDE SEQUENCE [LARGE SCALE GENOMIC DNA]</scope>
    <source>
        <strain evidence="10">KCTC 32239</strain>
    </source>
</reference>
<dbReference type="SUPFAM" id="SSF52833">
    <property type="entry name" value="Thioredoxin-like"/>
    <property type="match status" value="1"/>
</dbReference>
<dbReference type="Pfam" id="PF11412">
    <property type="entry name" value="DsbD_N"/>
    <property type="match status" value="1"/>
</dbReference>
<dbReference type="InterPro" id="IPR035671">
    <property type="entry name" value="DsbD_gamma"/>
</dbReference>
<dbReference type="InterPro" id="IPR036249">
    <property type="entry name" value="Thioredoxin-like_sf"/>
</dbReference>
<dbReference type="Pfam" id="PF02683">
    <property type="entry name" value="DsbD_TM"/>
    <property type="match status" value="1"/>
</dbReference>
<feature type="transmembrane region" description="Helical" evidence="6">
    <location>
        <begin position="214"/>
        <end position="239"/>
    </location>
</feature>
<evidence type="ECO:0000313" key="9">
    <source>
        <dbReference type="EMBL" id="GGY67743.1"/>
    </source>
</evidence>
<dbReference type="PANTHER" id="PTHR32234:SF3">
    <property type="entry name" value="SUPPRESSION OF COPPER SENSITIVITY PROTEIN"/>
    <property type="match status" value="1"/>
</dbReference>
<name>A0ABQ3AU10_9GAMM</name>
<evidence type="ECO:0000256" key="5">
    <source>
        <dbReference type="ARBA" id="ARBA00023136"/>
    </source>
</evidence>
<keyword evidence="2 6" id="KW-0812">Transmembrane</keyword>
<evidence type="ECO:0000256" key="4">
    <source>
        <dbReference type="ARBA" id="ARBA00022989"/>
    </source>
</evidence>
<feature type="transmembrane region" description="Helical" evidence="6">
    <location>
        <begin position="466"/>
        <end position="483"/>
    </location>
</feature>
<feature type="transmembrane region" description="Helical" evidence="6">
    <location>
        <begin position="339"/>
        <end position="362"/>
    </location>
</feature>
<evidence type="ECO:0000256" key="1">
    <source>
        <dbReference type="ARBA" id="ARBA00004141"/>
    </source>
</evidence>
<feature type="domain" description="Thiol:disulfide interchange protein DsbD N-terminal" evidence="8">
    <location>
        <begin position="58"/>
        <end position="173"/>
    </location>
</feature>
<feature type="transmembrane region" description="Helical" evidence="6">
    <location>
        <begin position="413"/>
        <end position="430"/>
    </location>
</feature>
<dbReference type="SUPFAM" id="SSF74863">
    <property type="entry name" value="Thiol:disulfide interchange protein DsbD, N-terminal domain (DsbD-alpha)"/>
    <property type="match status" value="1"/>
</dbReference>
<evidence type="ECO:0000256" key="3">
    <source>
        <dbReference type="ARBA" id="ARBA00022748"/>
    </source>
</evidence>
<feature type="transmembrane region" description="Helical" evidence="6">
    <location>
        <begin position="436"/>
        <end position="454"/>
    </location>
</feature>
<feature type="transmembrane region" description="Helical" evidence="6">
    <location>
        <begin position="298"/>
        <end position="318"/>
    </location>
</feature>
<dbReference type="Pfam" id="PF13899">
    <property type="entry name" value="Thioredoxin_7"/>
    <property type="match status" value="1"/>
</dbReference>
<dbReference type="InterPro" id="IPR028250">
    <property type="entry name" value="DsbDN"/>
</dbReference>
<feature type="transmembrane region" description="Helical" evidence="6">
    <location>
        <begin position="368"/>
        <end position="393"/>
    </location>
</feature>
<evidence type="ECO:0000259" key="7">
    <source>
        <dbReference type="Pfam" id="PF02683"/>
    </source>
</evidence>
<keyword evidence="10" id="KW-1185">Reference proteome</keyword>
<evidence type="ECO:0000256" key="2">
    <source>
        <dbReference type="ARBA" id="ARBA00022692"/>
    </source>
</evidence>
<keyword evidence="4 6" id="KW-1133">Transmembrane helix</keyword>
<dbReference type="InterPro" id="IPR036929">
    <property type="entry name" value="DsbDN_sf"/>
</dbReference>
<dbReference type="Gene3D" id="3.40.30.10">
    <property type="entry name" value="Glutaredoxin"/>
    <property type="match status" value="1"/>
</dbReference>
<evidence type="ECO:0008006" key="11">
    <source>
        <dbReference type="Google" id="ProtNLM"/>
    </source>
</evidence>
<keyword evidence="5 6" id="KW-0472">Membrane</keyword>
<gene>
    <name evidence="9" type="ORF">GCM10011613_09920</name>
</gene>
<evidence type="ECO:0000256" key="6">
    <source>
        <dbReference type="SAM" id="Phobius"/>
    </source>
</evidence>
<protein>
    <recommendedName>
        <fullName evidence="11">Cytochrome C biogenesis protein</fullName>
    </recommendedName>
</protein>
<evidence type="ECO:0000259" key="8">
    <source>
        <dbReference type="Pfam" id="PF11412"/>
    </source>
</evidence>
<dbReference type="EMBL" id="BMYZ01000001">
    <property type="protein sequence ID" value="GGY67743.1"/>
    <property type="molecule type" value="Genomic_DNA"/>
</dbReference>
<organism evidence="9 10">
    <name type="scientific">Cellvibrio zantedeschiae</name>
    <dbReference type="NCBI Taxonomy" id="1237077"/>
    <lineage>
        <taxon>Bacteria</taxon>
        <taxon>Pseudomonadati</taxon>
        <taxon>Pseudomonadota</taxon>
        <taxon>Gammaproteobacteria</taxon>
        <taxon>Cellvibrionales</taxon>
        <taxon>Cellvibrionaceae</taxon>
        <taxon>Cellvibrio</taxon>
    </lineage>
</organism>